<comment type="caution">
    <text evidence="1">The sequence shown here is derived from an EMBL/GenBank/DDBJ whole genome shotgun (WGS) entry which is preliminary data.</text>
</comment>
<organism evidence="1 2">
    <name type="scientific">Myotis myotis</name>
    <name type="common">Greater mouse-eared bat</name>
    <name type="synonym">Vespertilio myotis</name>
    <dbReference type="NCBI Taxonomy" id="51298"/>
    <lineage>
        <taxon>Eukaryota</taxon>
        <taxon>Metazoa</taxon>
        <taxon>Chordata</taxon>
        <taxon>Craniata</taxon>
        <taxon>Vertebrata</taxon>
        <taxon>Euteleostomi</taxon>
        <taxon>Mammalia</taxon>
        <taxon>Eutheria</taxon>
        <taxon>Laurasiatheria</taxon>
        <taxon>Chiroptera</taxon>
        <taxon>Yangochiroptera</taxon>
        <taxon>Vespertilionidae</taxon>
        <taxon>Myotis</taxon>
    </lineage>
</organism>
<keyword evidence="2" id="KW-1185">Reference proteome</keyword>
<evidence type="ECO:0000313" key="1">
    <source>
        <dbReference type="EMBL" id="KAF6379186.1"/>
    </source>
</evidence>
<dbReference type="EMBL" id="JABWUV010000002">
    <property type="protein sequence ID" value="KAF6379186.1"/>
    <property type="molecule type" value="Genomic_DNA"/>
</dbReference>
<sequence length="137" mass="15239">MDISLSLSLSLPLCNECKNVFKTHGNLLKEKKGRERDFTLLNARALLLWAALLFSSQRFWWEVGRVPRCQGCWVTGWQSSPTGSHPPPHSGCERVTGCRPLMFIGKVPRLEEARGGAVRVVGGELHLVSLSDLLART</sequence>
<dbReference type="Proteomes" id="UP000527355">
    <property type="component" value="Unassembled WGS sequence"/>
</dbReference>
<gene>
    <name evidence="1" type="ORF">mMyoMyo1_010006</name>
</gene>
<accession>A0A7J7ZZ77</accession>
<reference evidence="1 2" key="1">
    <citation type="journal article" date="2020" name="Nature">
        <title>Six reference-quality genomes reveal evolution of bat adaptations.</title>
        <authorList>
            <person name="Jebb D."/>
            <person name="Huang Z."/>
            <person name="Pippel M."/>
            <person name="Hughes G.M."/>
            <person name="Lavrichenko K."/>
            <person name="Devanna P."/>
            <person name="Winkler S."/>
            <person name="Jermiin L.S."/>
            <person name="Skirmuntt E.C."/>
            <person name="Katzourakis A."/>
            <person name="Burkitt-Gray L."/>
            <person name="Ray D.A."/>
            <person name="Sullivan K.A.M."/>
            <person name="Roscito J.G."/>
            <person name="Kirilenko B.M."/>
            <person name="Davalos L.M."/>
            <person name="Corthals A.P."/>
            <person name="Power M.L."/>
            <person name="Jones G."/>
            <person name="Ransome R.D."/>
            <person name="Dechmann D.K.N."/>
            <person name="Locatelli A.G."/>
            <person name="Puechmaille S.J."/>
            <person name="Fedrigo O."/>
            <person name="Jarvis E.D."/>
            <person name="Hiller M."/>
            <person name="Vernes S.C."/>
            <person name="Myers E.W."/>
            <person name="Teeling E.C."/>
        </authorList>
    </citation>
    <scope>NUCLEOTIDE SEQUENCE [LARGE SCALE GENOMIC DNA]</scope>
    <source>
        <strain evidence="1">MMyoMyo1</strain>
        <tissue evidence="1">Flight muscle</tissue>
    </source>
</reference>
<protein>
    <submittedName>
        <fullName evidence="1">Uncharacterized protein</fullName>
    </submittedName>
</protein>
<dbReference type="AlphaFoldDB" id="A0A7J7ZZ77"/>
<name>A0A7J7ZZ77_MYOMY</name>
<proteinExistence type="predicted"/>
<evidence type="ECO:0000313" key="2">
    <source>
        <dbReference type="Proteomes" id="UP000527355"/>
    </source>
</evidence>